<feature type="region of interest" description="Disordered" evidence="1">
    <location>
        <begin position="919"/>
        <end position="961"/>
    </location>
</feature>
<organism evidence="2 3">
    <name type="scientific">Leishmania enriettii</name>
    <dbReference type="NCBI Taxonomy" id="5663"/>
    <lineage>
        <taxon>Eukaryota</taxon>
        <taxon>Discoba</taxon>
        <taxon>Euglenozoa</taxon>
        <taxon>Kinetoplastea</taxon>
        <taxon>Metakinetoplastina</taxon>
        <taxon>Trypanosomatida</taxon>
        <taxon>Trypanosomatidae</taxon>
        <taxon>Leishmaniinae</taxon>
        <taxon>Leishmania</taxon>
    </lineage>
</organism>
<feature type="region of interest" description="Disordered" evidence="1">
    <location>
        <begin position="523"/>
        <end position="542"/>
    </location>
</feature>
<feature type="region of interest" description="Disordered" evidence="1">
    <location>
        <begin position="255"/>
        <end position="275"/>
    </location>
</feature>
<feature type="region of interest" description="Disordered" evidence="1">
    <location>
        <begin position="882"/>
        <end position="904"/>
    </location>
</feature>
<reference evidence="2 3" key="1">
    <citation type="submission" date="2021-02" db="EMBL/GenBank/DDBJ databases">
        <title>Leishmania (Mundinia) enrietti genome sequencing and assembly.</title>
        <authorList>
            <person name="Almutairi H."/>
            <person name="Gatherer D."/>
        </authorList>
    </citation>
    <scope>NUCLEOTIDE SEQUENCE [LARGE SCALE GENOMIC DNA]</scope>
    <source>
        <strain evidence="2">CUR178</strain>
    </source>
</reference>
<feature type="compositionally biased region" description="Polar residues" evidence="1">
    <location>
        <begin position="1"/>
        <end position="16"/>
    </location>
</feature>
<feature type="compositionally biased region" description="Basic and acidic residues" evidence="1">
    <location>
        <begin position="340"/>
        <end position="353"/>
    </location>
</feature>
<evidence type="ECO:0000313" key="3">
    <source>
        <dbReference type="Proteomes" id="UP000674179"/>
    </source>
</evidence>
<proteinExistence type="predicted"/>
<feature type="compositionally biased region" description="Polar residues" evidence="1">
    <location>
        <begin position="548"/>
        <end position="557"/>
    </location>
</feature>
<evidence type="ECO:0000313" key="2">
    <source>
        <dbReference type="EMBL" id="KAG5486592.1"/>
    </source>
</evidence>
<protein>
    <submittedName>
        <fullName evidence="2">Uncharacterized protein</fullName>
    </submittedName>
</protein>
<feature type="region of interest" description="Disordered" evidence="1">
    <location>
        <begin position="547"/>
        <end position="618"/>
    </location>
</feature>
<feature type="compositionally biased region" description="Basic and acidic residues" evidence="1">
    <location>
        <begin position="264"/>
        <end position="275"/>
    </location>
</feature>
<feature type="region of interest" description="Disordered" evidence="1">
    <location>
        <begin position="1215"/>
        <end position="1258"/>
    </location>
</feature>
<feature type="compositionally biased region" description="Low complexity" evidence="1">
    <location>
        <begin position="882"/>
        <end position="896"/>
    </location>
</feature>
<feature type="region of interest" description="Disordered" evidence="1">
    <location>
        <begin position="1"/>
        <end position="53"/>
    </location>
</feature>
<comment type="caution">
    <text evidence="2">The sequence shown here is derived from an EMBL/GenBank/DDBJ whole genome shotgun (WGS) entry which is preliminary data.</text>
</comment>
<feature type="region of interest" description="Disordered" evidence="1">
    <location>
        <begin position="426"/>
        <end position="487"/>
    </location>
</feature>
<name>A0A836KUW5_LEIEN</name>
<sequence>MQQQKRSFCPLSSVSAPTPPARRGRTEVKNSGDRVESTRNGSDSHGGCASSADEEHVIQASTYALWEQLYAPARVPLTMERLLYLRLSSKGDGESNDAHGRGNRADDSQWAEALFGEIASQSGASTLSVSMVPPTPFAAAAGEPATPLRDVTSIAITAAAMAEPLQESGEEEEPQRVWKGSLPEGASSVAVQSTEQFTAADVGEASVPTPLRGHCAFPDSPFVSDGGNGHAPEQRRAATTISHCGTVIASISESSPSLAQCRSDGSRDVDNGGGDDRAVLLRPCVGRTTSAASPLDLVLPASTSSVSLPSATPLSAAQAAGARKETAAPKCLERDYSIDHTDRNEEAQPRDHTWSASSTSVATVRAGEEGRCDGIGNTATCRLLSERSARRDGDEESRSVVGNEEKHALAQQDEVLESCGVWERDATTATPVRPQHQCQHRSSRDMDPSVEGGGHNGDGAKLGEDGGQDNDVGFLSLTTSPAGVPEQRRLRPVGGNCAGSPTPSPGSIGLLEDTMTALVISVPPNSFKSNEEAGCQLDSPTRRRISAGVSTSVNPSEDLNGLVFSPLRRQQMQLQPQRRRPRQPSEKGEGEHFHLTPVPGSPSYSSTPHRRECRPWDSQTPPVPAALFAAATPQRSSQALSPTKMADSTEELCAADAGEMRDSPLLEVHMQKRKAIATVSSIAQEGRTRDTAAVNESDADPRDGTALDSPEGAPCSVEATEDGRSRSHGVLVAPVTLGVEKARAGSKEASGEGDARTPVSRASSSRQWPFPALPDHCGSDTPAKGVHEGHAGCVSSNVENAAVGSQEKAVPAAPVTRFTPAPSPPPPDSHKSFCSPEHEDEHQPPQQKPLPGDKAARRSVSSMDFRWADEADDVLRRQQQRLRSLQAARTATLAGADAHRSPSTACCCPVGGPLRYAPLSQDGSVHGTHDGNGPTKGRRRGGSEATHSVSPQPQDPRAHPCAKRAMLGPGSTGVGAVASYTDSSGVVTELRGVAPSSHHAEKSKELACLTVSRSGEGSAAGTRACVSTSPPPTAILRQPTPTAVAVATAAGNASSLLTGPLPQQQKPSPHHAGAKRLRESDDRSDPARALRSPASMPASVPDQTAKRKREKINCSGDAPSVQRLRRRQRLRGDAADKTVTETLLSASSVNVFALPRTIAAKPGAPITAPPPTEATPLSLLRSRAVNCANAPASTTQTHKSVRGKTTCAGVAPSTVTTAAQPPRKNVSTRAHKKAACATRRAPSLVPLGRRRDEEKRPQ</sequence>
<feature type="compositionally biased region" description="Polar residues" evidence="1">
    <location>
        <begin position="1055"/>
        <end position="1067"/>
    </location>
</feature>
<feature type="region of interest" description="Disordered" evidence="1">
    <location>
        <begin position="340"/>
        <end position="361"/>
    </location>
</feature>
<feature type="compositionally biased region" description="Basic and acidic residues" evidence="1">
    <location>
        <begin position="828"/>
        <end position="843"/>
    </location>
</feature>
<dbReference type="GeneID" id="94175104"/>
<dbReference type="RefSeq" id="XP_067695926.1">
    <property type="nucleotide sequence ID" value="XM_067839594.1"/>
</dbReference>
<dbReference type="OrthoDB" id="266153at2759"/>
<feature type="region of interest" description="Disordered" evidence="1">
    <location>
        <begin position="1055"/>
        <end position="1122"/>
    </location>
</feature>
<feature type="compositionally biased region" description="Basic and acidic residues" evidence="1">
    <location>
        <begin position="24"/>
        <end position="37"/>
    </location>
</feature>
<accession>A0A836KUW5</accession>
<dbReference type="EMBL" id="JAFHKP010000004">
    <property type="protein sequence ID" value="KAG5486592.1"/>
    <property type="molecule type" value="Genomic_DNA"/>
</dbReference>
<gene>
    <name evidence="2" type="ORF">CUR178_07959</name>
</gene>
<dbReference type="KEGG" id="lenr:94175104"/>
<feature type="compositionally biased region" description="Basic and acidic residues" evidence="1">
    <location>
        <begin position="1076"/>
        <end position="1088"/>
    </location>
</feature>
<feature type="compositionally biased region" description="Basic and acidic residues" evidence="1">
    <location>
        <begin position="740"/>
        <end position="755"/>
    </location>
</feature>
<feature type="compositionally biased region" description="Low complexity" evidence="1">
    <location>
        <begin position="566"/>
        <end position="576"/>
    </location>
</feature>
<feature type="compositionally biased region" description="Basic and acidic residues" evidence="1">
    <location>
        <begin position="583"/>
        <end position="594"/>
    </location>
</feature>
<keyword evidence="3" id="KW-1185">Reference proteome</keyword>
<feature type="region of interest" description="Disordered" evidence="1">
    <location>
        <begin position="1017"/>
        <end position="1036"/>
    </location>
</feature>
<feature type="compositionally biased region" description="Basic and acidic residues" evidence="1">
    <location>
        <begin position="1249"/>
        <end position="1258"/>
    </location>
</feature>
<dbReference type="AlphaFoldDB" id="A0A836KUW5"/>
<feature type="region of interest" description="Disordered" evidence="1">
    <location>
        <begin position="679"/>
        <end position="870"/>
    </location>
</feature>
<evidence type="ECO:0000256" key="1">
    <source>
        <dbReference type="SAM" id="MobiDB-lite"/>
    </source>
</evidence>
<dbReference type="Proteomes" id="UP000674179">
    <property type="component" value="Chromosome 4"/>
</dbReference>